<evidence type="ECO:0000259" key="2">
    <source>
        <dbReference type="SMART" id="SM01111"/>
    </source>
</evidence>
<dbReference type="InParanoid" id="J0LDI5"/>
<feature type="signal peptide" evidence="1">
    <location>
        <begin position="1"/>
        <end position="20"/>
    </location>
</feature>
<evidence type="ECO:0000313" key="3">
    <source>
        <dbReference type="EMBL" id="EJD34695.1"/>
    </source>
</evidence>
<keyword evidence="4" id="KW-1185">Reference proteome</keyword>
<evidence type="ECO:0000256" key="1">
    <source>
        <dbReference type="SAM" id="SignalP"/>
    </source>
</evidence>
<dbReference type="OrthoDB" id="3068152at2759"/>
<gene>
    <name evidence="3" type="ORF">AURDEDRAFT_176275</name>
</gene>
<organism evidence="3 4">
    <name type="scientific">Auricularia subglabra (strain TFB-10046 / SS5)</name>
    <name type="common">White-rot fungus</name>
    <name type="synonym">Auricularia delicata (strain TFB10046)</name>
    <dbReference type="NCBI Taxonomy" id="717982"/>
    <lineage>
        <taxon>Eukaryota</taxon>
        <taxon>Fungi</taxon>
        <taxon>Dikarya</taxon>
        <taxon>Basidiomycota</taxon>
        <taxon>Agaricomycotina</taxon>
        <taxon>Agaricomycetes</taxon>
        <taxon>Auriculariales</taxon>
        <taxon>Auriculariaceae</taxon>
        <taxon>Auricularia</taxon>
    </lineage>
</organism>
<dbReference type="Gene3D" id="2.30.60.10">
    <property type="entry name" value="Cyanovirin-N"/>
    <property type="match status" value="1"/>
</dbReference>
<evidence type="ECO:0000313" key="4">
    <source>
        <dbReference type="Proteomes" id="UP000006514"/>
    </source>
</evidence>
<dbReference type="Pfam" id="PF08881">
    <property type="entry name" value="CVNH"/>
    <property type="match status" value="1"/>
</dbReference>
<protein>
    <submittedName>
        <fullName evidence="3">Cyanovirin-N</fullName>
    </submittedName>
</protein>
<dbReference type="KEGG" id="adl:AURDEDRAFT_176275"/>
<dbReference type="InterPro" id="IPR011058">
    <property type="entry name" value="Cyanovirin-N"/>
</dbReference>
<name>J0LDI5_AURST</name>
<feature type="domain" description="Cyanovirin-N" evidence="2">
    <location>
        <begin position="23"/>
        <end position="124"/>
    </location>
</feature>
<dbReference type="SUPFAM" id="SSF51322">
    <property type="entry name" value="Cyanovirin-N"/>
    <property type="match status" value="1"/>
</dbReference>
<dbReference type="InterPro" id="IPR036673">
    <property type="entry name" value="Cyanovirin-N_sf"/>
</dbReference>
<keyword evidence="1" id="KW-0732">Signal</keyword>
<dbReference type="SMART" id="SM01111">
    <property type="entry name" value="CVNH"/>
    <property type="match status" value="1"/>
</dbReference>
<accession>J0LDI5</accession>
<dbReference type="AlphaFoldDB" id="J0LDI5"/>
<dbReference type="EMBL" id="JH687927">
    <property type="protein sequence ID" value="EJD34695.1"/>
    <property type="molecule type" value="Genomic_DNA"/>
</dbReference>
<dbReference type="Proteomes" id="UP000006514">
    <property type="component" value="Unassembled WGS sequence"/>
</dbReference>
<feature type="chain" id="PRO_5003735849" evidence="1">
    <location>
        <begin position="21"/>
        <end position="124"/>
    </location>
</feature>
<sequence length="124" mass="12658">MQISLNLFALAAFAVAGAHASSNFVASCNGVHLSGTEPNLDLVATCLRSGGGSSETSSIALNGCYTNTNGQLKFQKNGNAFHSCHDCTLSGTVLDCICQRTSGADTSAIDLNVNIGNSNGQLVC</sequence>
<proteinExistence type="predicted"/>
<reference evidence="4" key="1">
    <citation type="journal article" date="2012" name="Science">
        <title>The Paleozoic origin of enzymatic lignin decomposition reconstructed from 31 fungal genomes.</title>
        <authorList>
            <person name="Floudas D."/>
            <person name="Binder M."/>
            <person name="Riley R."/>
            <person name="Barry K."/>
            <person name="Blanchette R.A."/>
            <person name="Henrissat B."/>
            <person name="Martinez A.T."/>
            <person name="Otillar R."/>
            <person name="Spatafora J.W."/>
            <person name="Yadav J.S."/>
            <person name="Aerts A."/>
            <person name="Benoit I."/>
            <person name="Boyd A."/>
            <person name="Carlson A."/>
            <person name="Copeland A."/>
            <person name="Coutinho P.M."/>
            <person name="de Vries R.P."/>
            <person name="Ferreira P."/>
            <person name="Findley K."/>
            <person name="Foster B."/>
            <person name="Gaskell J."/>
            <person name="Glotzer D."/>
            <person name="Gorecki P."/>
            <person name="Heitman J."/>
            <person name="Hesse C."/>
            <person name="Hori C."/>
            <person name="Igarashi K."/>
            <person name="Jurgens J.A."/>
            <person name="Kallen N."/>
            <person name="Kersten P."/>
            <person name="Kohler A."/>
            <person name="Kuees U."/>
            <person name="Kumar T.K.A."/>
            <person name="Kuo A."/>
            <person name="LaButti K."/>
            <person name="Larrondo L.F."/>
            <person name="Lindquist E."/>
            <person name="Ling A."/>
            <person name="Lombard V."/>
            <person name="Lucas S."/>
            <person name="Lundell T."/>
            <person name="Martin R."/>
            <person name="McLaughlin D.J."/>
            <person name="Morgenstern I."/>
            <person name="Morin E."/>
            <person name="Murat C."/>
            <person name="Nagy L.G."/>
            <person name="Nolan M."/>
            <person name="Ohm R.A."/>
            <person name="Patyshakuliyeva A."/>
            <person name="Rokas A."/>
            <person name="Ruiz-Duenas F.J."/>
            <person name="Sabat G."/>
            <person name="Salamov A."/>
            <person name="Samejima M."/>
            <person name="Schmutz J."/>
            <person name="Slot J.C."/>
            <person name="St John F."/>
            <person name="Stenlid J."/>
            <person name="Sun H."/>
            <person name="Sun S."/>
            <person name="Syed K."/>
            <person name="Tsang A."/>
            <person name="Wiebenga A."/>
            <person name="Young D."/>
            <person name="Pisabarro A."/>
            <person name="Eastwood D.C."/>
            <person name="Martin F."/>
            <person name="Cullen D."/>
            <person name="Grigoriev I.V."/>
            <person name="Hibbett D.S."/>
        </authorList>
    </citation>
    <scope>NUCLEOTIDE SEQUENCE [LARGE SCALE GENOMIC DNA]</scope>
    <source>
        <strain evidence="4">TFB10046</strain>
    </source>
</reference>